<dbReference type="PANTHER" id="PTHR43176:SF3">
    <property type="entry name" value="3-HYDROXYISOBUTYRYL-COA HYDROLASE, MITOCHONDRIAL"/>
    <property type="match status" value="1"/>
</dbReference>
<dbReference type="InterPro" id="IPR032259">
    <property type="entry name" value="HIBYL-CoA-H"/>
</dbReference>
<evidence type="ECO:0000256" key="4">
    <source>
        <dbReference type="SAM" id="SignalP"/>
    </source>
</evidence>
<dbReference type="Pfam" id="PF16113">
    <property type="entry name" value="ECH_2"/>
    <property type="match status" value="1"/>
</dbReference>
<feature type="signal peptide" evidence="4">
    <location>
        <begin position="1"/>
        <end position="26"/>
    </location>
</feature>
<protein>
    <recommendedName>
        <fullName evidence="2">3-hydroxyisobutyryl-CoA hydrolase</fullName>
        <ecNumber evidence="2">3.1.2.4</ecNumber>
    </recommendedName>
</protein>
<name>A0AB34INH3_PRYPA</name>
<proteinExistence type="predicted"/>
<comment type="caution">
    <text evidence="6">The sequence shown here is derived from an EMBL/GenBank/DDBJ whole genome shotgun (WGS) entry which is preliminary data.</text>
</comment>
<evidence type="ECO:0000256" key="3">
    <source>
        <dbReference type="ARBA" id="ARBA00022801"/>
    </source>
</evidence>
<keyword evidence="3" id="KW-0378">Hydrolase</keyword>
<feature type="chain" id="PRO_5044341591" description="3-hydroxyisobutyryl-CoA hydrolase" evidence="4">
    <location>
        <begin position="27"/>
        <end position="357"/>
    </location>
</feature>
<feature type="domain" description="Enoyl-CoA hydratase/isomerase" evidence="5">
    <location>
        <begin position="119"/>
        <end position="347"/>
    </location>
</feature>
<comment type="catalytic activity">
    <reaction evidence="1">
        <text>3-hydroxy-2-methylpropanoyl-CoA + H2O = 3-hydroxy-2-methylpropanoate + CoA + H(+)</text>
        <dbReference type="Rhea" id="RHEA:20888"/>
        <dbReference type="ChEBI" id="CHEBI:11805"/>
        <dbReference type="ChEBI" id="CHEBI:15377"/>
        <dbReference type="ChEBI" id="CHEBI:15378"/>
        <dbReference type="ChEBI" id="CHEBI:57287"/>
        <dbReference type="ChEBI" id="CHEBI:57340"/>
        <dbReference type="EC" id="3.1.2.4"/>
    </reaction>
</comment>
<dbReference type="Gene3D" id="3.90.226.10">
    <property type="entry name" value="2-enoyl-CoA Hydratase, Chain A, domain 1"/>
    <property type="match status" value="1"/>
</dbReference>
<evidence type="ECO:0000313" key="7">
    <source>
        <dbReference type="Proteomes" id="UP001515480"/>
    </source>
</evidence>
<dbReference type="PANTHER" id="PTHR43176">
    <property type="entry name" value="3-HYDROXYISOBUTYRYL-COA HYDROLASE-RELATED"/>
    <property type="match status" value="1"/>
</dbReference>
<dbReference type="GO" id="GO:0003860">
    <property type="term" value="F:3-hydroxyisobutyryl-CoA hydrolase activity"/>
    <property type="evidence" value="ECO:0007669"/>
    <property type="project" value="UniProtKB-EC"/>
</dbReference>
<evidence type="ECO:0000259" key="5">
    <source>
        <dbReference type="Pfam" id="PF16113"/>
    </source>
</evidence>
<dbReference type="InterPro" id="IPR029045">
    <property type="entry name" value="ClpP/crotonase-like_dom_sf"/>
</dbReference>
<dbReference type="EC" id="3.1.2.4" evidence="2"/>
<reference evidence="6 7" key="1">
    <citation type="journal article" date="2024" name="Science">
        <title>Giant polyketide synthase enzymes in the biosynthesis of giant marine polyether toxins.</title>
        <authorList>
            <person name="Fallon T.R."/>
            <person name="Shende V.V."/>
            <person name="Wierzbicki I.H."/>
            <person name="Pendleton A.L."/>
            <person name="Watervoot N.F."/>
            <person name="Auber R.P."/>
            <person name="Gonzalez D.J."/>
            <person name="Wisecaver J.H."/>
            <person name="Moore B.S."/>
        </authorList>
    </citation>
    <scope>NUCLEOTIDE SEQUENCE [LARGE SCALE GENOMIC DNA]</scope>
    <source>
        <strain evidence="6 7">12B1</strain>
    </source>
</reference>
<keyword evidence="7" id="KW-1185">Reference proteome</keyword>
<sequence>MTVAHRGWMGRPVAAPLLLLLPAVLPFPTAPTVVSGRHPNGILEVRLLAPFQPADPQQLCCLERTFASSRDASAIILITSGADARANTPTPPPPMEEHDLRRLASRERALHAFLREAASRIPVISVGDGWHHSASATGLFMAAPTRVCTDRTVLSLPECRGGLLPASGTLAYFRRCLLPHLHMYVALTGAPLNPHDCFSLRLATSYVRAADVVWLLDELRHAPAEYLDLALSRRARTPHESLASLCAGDVQGLLDASLLKVFSVDSASEVVSALQAERGQLSDMLSSCGWHTRERAEAVADVLDTAASALRRAPSEAIAETFAAVQKSQDSRLSDDAAWELELQAQCRLASRRPTGK</sequence>
<dbReference type="AlphaFoldDB" id="A0AB34INH3"/>
<organism evidence="6 7">
    <name type="scientific">Prymnesium parvum</name>
    <name type="common">Toxic golden alga</name>
    <dbReference type="NCBI Taxonomy" id="97485"/>
    <lineage>
        <taxon>Eukaryota</taxon>
        <taxon>Haptista</taxon>
        <taxon>Haptophyta</taxon>
        <taxon>Prymnesiophyceae</taxon>
        <taxon>Prymnesiales</taxon>
        <taxon>Prymnesiaceae</taxon>
        <taxon>Prymnesium</taxon>
    </lineage>
</organism>
<dbReference type="Proteomes" id="UP001515480">
    <property type="component" value="Unassembled WGS sequence"/>
</dbReference>
<evidence type="ECO:0000313" key="6">
    <source>
        <dbReference type="EMBL" id="KAL1503019.1"/>
    </source>
</evidence>
<gene>
    <name evidence="6" type="ORF">AB1Y20_011088</name>
</gene>
<keyword evidence="4" id="KW-0732">Signal</keyword>
<evidence type="ECO:0000256" key="1">
    <source>
        <dbReference type="ARBA" id="ARBA00001709"/>
    </source>
</evidence>
<dbReference type="InterPro" id="IPR045004">
    <property type="entry name" value="ECH_dom"/>
</dbReference>
<dbReference type="EMBL" id="JBGBPQ010000022">
    <property type="protein sequence ID" value="KAL1503019.1"/>
    <property type="molecule type" value="Genomic_DNA"/>
</dbReference>
<dbReference type="GO" id="GO:0006574">
    <property type="term" value="P:L-valine catabolic process"/>
    <property type="evidence" value="ECO:0007669"/>
    <property type="project" value="TreeGrafter"/>
</dbReference>
<accession>A0AB34INH3</accession>
<dbReference type="SUPFAM" id="SSF52096">
    <property type="entry name" value="ClpP/crotonase"/>
    <property type="match status" value="1"/>
</dbReference>
<evidence type="ECO:0000256" key="2">
    <source>
        <dbReference type="ARBA" id="ARBA00011915"/>
    </source>
</evidence>